<protein>
    <submittedName>
        <fullName evidence="3">DUF4362 domain-containing protein</fullName>
    </submittedName>
</protein>
<feature type="signal peptide" evidence="2">
    <location>
        <begin position="1"/>
        <end position="17"/>
    </location>
</feature>
<accession>A0A940P5V9</accession>
<gene>
    <name evidence="3" type="ORF">I6N95_04765</name>
</gene>
<comment type="caution">
    <text evidence="3">The sequence shown here is derived from an EMBL/GenBank/DDBJ whole genome shotgun (WGS) entry which is preliminary data.</text>
</comment>
<dbReference type="PROSITE" id="PS51257">
    <property type="entry name" value="PROKAR_LIPOPROTEIN"/>
    <property type="match status" value="1"/>
</dbReference>
<name>A0A940P5V9_9ENTE</name>
<keyword evidence="4" id="KW-1185">Reference proteome</keyword>
<evidence type="ECO:0000313" key="3">
    <source>
        <dbReference type="EMBL" id="MBP1040321.1"/>
    </source>
</evidence>
<keyword evidence="2" id="KW-0732">Signal</keyword>
<dbReference type="RefSeq" id="WP_209525213.1">
    <property type="nucleotide sequence ID" value="NZ_JAEEGA010000002.1"/>
</dbReference>
<evidence type="ECO:0000256" key="1">
    <source>
        <dbReference type="SAM" id="MobiDB-lite"/>
    </source>
</evidence>
<evidence type="ECO:0000313" key="4">
    <source>
        <dbReference type="Proteomes" id="UP000674938"/>
    </source>
</evidence>
<reference evidence="3" key="1">
    <citation type="submission" date="2020-12" db="EMBL/GenBank/DDBJ databases">
        <title>Vagococcus allomyrinae sp. nov. and Enterococcus lavae sp. nov., isolated from the larvae of Allomyrina dichotoma.</title>
        <authorList>
            <person name="Lee S.D."/>
        </authorList>
    </citation>
    <scope>NUCLEOTIDE SEQUENCE</scope>
    <source>
        <strain evidence="3">BWB3-3</strain>
    </source>
</reference>
<feature type="chain" id="PRO_5038569574" evidence="2">
    <location>
        <begin position="18"/>
        <end position="152"/>
    </location>
</feature>
<feature type="compositionally biased region" description="Polar residues" evidence="1">
    <location>
        <begin position="37"/>
        <end position="49"/>
    </location>
</feature>
<evidence type="ECO:0000256" key="2">
    <source>
        <dbReference type="SAM" id="SignalP"/>
    </source>
</evidence>
<dbReference type="EMBL" id="JAEEGA010000002">
    <property type="protein sequence ID" value="MBP1040321.1"/>
    <property type="molecule type" value="Genomic_DNA"/>
</dbReference>
<dbReference type="Pfam" id="PF14275">
    <property type="entry name" value="DUF4362"/>
    <property type="match status" value="1"/>
</dbReference>
<dbReference type="AlphaFoldDB" id="A0A940P5V9"/>
<sequence>MKKMLTLLIFSIIFLTACDGTKSITNDTSEKRETRATSHSNDTANSNESNVIIELRDQTENYDRFLQFSEKVVKGEADNIRIITYTIEGDEIIRELNTDKGEIISRYDTTRDQYGSQQITEETFARIIEKDGLYILKNEQSIDEDNAILAKR</sequence>
<feature type="region of interest" description="Disordered" evidence="1">
    <location>
        <begin position="25"/>
        <end position="49"/>
    </location>
</feature>
<dbReference type="Proteomes" id="UP000674938">
    <property type="component" value="Unassembled WGS sequence"/>
</dbReference>
<proteinExistence type="predicted"/>
<dbReference type="InterPro" id="IPR025372">
    <property type="entry name" value="DUF4362"/>
</dbReference>
<organism evidence="3 4">
    <name type="scientific">Vagococcus allomyrinae</name>
    <dbReference type="NCBI Taxonomy" id="2794353"/>
    <lineage>
        <taxon>Bacteria</taxon>
        <taxon>Bacillati</taxon>
        <taxon>Bacillota</taxon>
        <taxon>Bacilli</taxon>
        <taxon>Lactobacillales</taxon>
        <taxon>Enterococcaceae</taxon>
        <taxon>Vagococcus</taxon>
    </lineage>
</organism>